<protein>
    <recommendedName>
        <fullName evidence="4">Ice nucleation protein</fullName>
    </recommendedName>
</protein>
<evidence type="ECO:0000313" key="3">
    <source>
        <dbReference type="Proteomes" id="UP000289465"/>
    </source>
</evidence>
<dbReference type="OrthoDB" id="8956912at2"/>
<name>A0A446C936_9BURK</name>
<dbReference type="EMBL" id="UFQC01000004">
    <property type="protein sequence ID" value="SSW64344.1"/>
    <property type="molecule type" value="Genomic_DNA"/>
</dbReference>
<organism evidence="2 3">
    <name type="scientific">Achromobacter veterisilvae</name>
    <dbReference type="NCBI Taxonomy" id="2069367"/>
    <lineage>
        <taxon>Bacteria</taxon>
        <taxon>Pseudomonadati</taxon>
        <taxon>Pseudomonadota</taxon>
        <taxon>Betaproteobacteria</taxon>
        <taxon>Burkholderiales</taxon>
        <taxon>Alcaligenaceae</taxon>
        <taxon>Achromobacter</taxon>
    </lineage>
</organism>
<sequence length="291" mass="30071">MTEKTVSTELTITMRKLRKWQACDDGRQWFESKFPQGAAYSAVQQALRTDNRFDDSRWLTDRVFASLLTDPAGVTQAAADDAKAEIAALAEATNPEKVQKDAPADVGTADEAGDSARIGSSGDYARIGSSGDSAQIGSSGYSAQIGSSGDYAQIGSSGDYAQIGSSGNSARIGSSGDSAQIGSSGDYARIGSSGNSARIGSSGDYAQIGSSGNSAQINATGRNAAVACVGRESIARAGEGGFIALTWHDEEADRPRITVGYVGETIDADTWYGVDASGRFVKVDAPDSADE</sequence>
<feature type="compositionally biased region" description="Polar residues" evidence="1">
    <location>
        <begin position="166"/>
        <end position="183"/>
    </location>
</feature>
<proteinExistence type="predicted"/>
<evidence type="ECO:0008006" key="4">
    <source>
        <dbReference type="Google" id="ProtNLM"/>
    </source>
</evidence>
<feature type="region of interest" description="Disordered" evidence="1">
    <location>
        <begin position="94"/>
        <end position="124"/>
    </location>
</feature>
<gene>
    <name evidence="2" type="ORF">AVE30378_01046</name>
</gene>
<dbReference type="RefSeq" id="WP_129239713.1">
    <property type="nucleotide sequence ID" value="NZ_UFQC01000004.1"/>
</dbReference>
<evidence type="ECO:0000313" key="2">
    <source>
        <dbReference type="EMBL" id="SSW64344.1"/>
    </source>
</evidence>
<reference evidence="2 3" key="1">
    <citation type="submission" date="2018-07" db="EMBL/GenBank/DDBJ databases">
        <authorList>
            <person name="Peeters C."/>
        </authorList>
    </citation>
    <scope>NUCLEOTIDE SEQUENCE [LARGE SCALE GENOMIC DNA]</scope>
    <source>
        <strain evidence="2 3">LMG 30378</strain>
    </source>
</reference>
<accession>A0A446C936</accession>
<evidence type="ECO:0000256" key="1">
    <source>
        <dbReference type="SAM" id="MobiDB-lite"/>
    </source>
</evidence>
<feature type="region of interest" description="Disordered" evidence="1">
    <location>
        <begin position="166"/>
        <end position="187"/>
    </location>
</feature>
<dbReference type="Proteomes" id="UP000289465">
    <property type="component" value="Unassembled WGS sequence"/>
</dbReference>
<dbReference type="AlphaFoldDB" id="A0A446C936"/>